<proteinExistence type="predicted"/>
<accession>A0A8J4M029</accession>
<keyword evidence="2" id="KW-1185">Reference proteome</keyword>
<dbReference type="AlphaFoldDB" id="A0A8J4M029"/>
<comment type="caution">
    <text evidence="1">The sequence shown here is derived from an EMBL/GenBank/DDBJ whole genome shotgun (WGS) entry which is preliminary data.</text>
</comment>
<organism evidence="1 2">
    <name type="scientific">Xylanibacillus composti</name>
    <dbReference type="NCBI Taxonomy" id="1572762"/>
    <lineage>
        <taxon>Bacteria</taxon>
        <taxon>Bacillati</taxon>
        <taxon>Bacillota</taxon>
        <taxon>Bacilli</taxon>
        <taxon>Bacillales</taxon>
        <taxon>Paenibacillaceae</taxon>
        <taxon>Xylanibacillus</taxon>
    </lineage>
</organism>
<reference evidence="1" key="1">
    <citation type="submission" date="2021-04" db="EMBL/GenBank/DDBJ databases">
        <title>Draft genome sequence of Xylanibacillus composti strain K13.</title>
        <authorList>
            <person name="Uke A."/>
            <person name="Chhe C."/>
            <person name="Baramee S."/>
            <person name="Kosugi A."/>
        </authorList>
    </citation>
    <scope>NUCLEOTIDE SEQUENCE</scope>
    <source>
        <strain evidence="1">K13</strain>
    </source>
</reference>
<dbReference type="EMBL" id="BOVK01000003">
    <property type="protein sequence ID" value="GIQ67440.1"/>
    <property type="molecule type" value="Genomic_DNA"/>
</dbReference>
<sequence>MDKFNVTLKMSDGETIKFVKESMYEILVQEITEGNNGWIEYGDGYINSRYVKSFSISPFEDEADKEDQNAAAVQALRGMKLYR</sequence>
<name>A0A8J4M029_9BACL</name>
<evidence type="ECO:0000313" key="1">
    <source>
        <dbReference type="EMBL" id="GIQ67440.1"/>
    </source>
</evidence>
<dbReference type="Proteomes" id="UP000677918">
    <property type="component" value="Unassembled WGS sequence"/>
</dbReference>
<dbReference type="RefSeq" id="WP_213410028.1">
    <property type="nucleotide sequence ID" value="NZ_BOVK01000003.1"/>
</dbReference>
<evidence type="ECO:0000313" key="2">
    <source>
        <dbReference type="Proteomes" id="UP000677918"/>
    </source>
</evidence>
<protein>
    <submittedName>
        <fullName evidence="1">Uncharacterized protein</fullName>
    </submittedName>
</protein>
<gene>
    <name evidence="1" type="ORF">XYCOK13_02640</name>
</gene>